<dbReference type="InterPro" id="IPR015946">
    <property type="entry name" value="KH_dom-like_a/b"/>
</dbReference>
<dbReference type="SUPFAM" id="SSF82784">
    <property type="entry name" value="OsmC-like"/>
    <property type="match status" value="1"/>
</dbReference>
<dbReference type="InterPro" id="IPR036102">
    <property type="entry name" value="OsmC/Ohrsf"/>
</dbReference>
<protein>
    <submittedName>
        <fullName evidence="2">Peroxiredoxin</fullName>
    </submittedName>
</protein>
<dbReference type="EMBL" id="LNCD01000124">
    <property type="protein sequence ID" value="KWV43698.1"/>
    <property type="molecule type" value="Genomic_DNA"/>
</dbReference>
<dbReference type="RefSeq" id="WP_018856470.1">
    <property type="nucleotide sequence ID" value="NZ_JBBNAS010000272.1"/>
</dbReference>
<dbReference type="PANTHER" id="PTHR42830:SF1">
    <property type="entry name" value="OSMOTICALLY INDUCIBLE FAMILY PROTEIN"/>
    <property type="match status" value="1"/>
</dbReference>
<dbReference type="OrthoDB" id="9807532at2"/>
<accession>A0A109J7J0</accession>
<dbReference type="AlphaFoldDB" id="A0A109J7J0"/>
<dbReference type="InterPro" id="IPR019904">
    <property type="entry name" value="Peroxiredoxin_OsmC"/>
</dbReference>
<feature type="compositionally biased region" description="Polar residues" evidence="1">
    <location>
        <begin position="1"/>
        <end position="11"/>
    </location>
</feature>
<dbReference type="InterPro" id="IPR052707">
    <property type="entry name" value="OsmC_Ohr_Peroxiredoxin"/>
</dbReference>
<dbReference type="GO" id="GO:0006979">
    <property type="term" value="P:response to oxidative stress"/>
    <property type="evidence" value="ECO:0007669"/>
    <property type="project" value="InterPro"/>
</dbReference>
<dbReference type="PANTHER" id="PTHR42830">
    <property type="entry name" value="OSMOTICALLY INDUCIBLE FAMILY PROTEIN"/>
    <property type="match status" value="1"/>
</dbReference>
<comment type="caution">
    <text evidence="2">The sequence shown here is derived from an EMBL/GenBank/DDBJ whole genome shotgun (WGS) entry which is preliminary data.</text>
</comment>
<keyword evidence="3" id="KW-1185">Reference proteome</keyword>
<reference evidence="2 3" key="1">
    <citation type="submission" date="2015-11" db="EMBL/GenBank/DDBJ databases">
        <title>Draft Genome Sequence of the Strain BR 10423 (Rhizobium sp.) isolated from nodules of Mimosa pudica.</title>
        <authorList>
            <person name="Barauna A.C."/>
            <person name="Zilli J.E."/>
            <person name="Simoes-Araujo J.L."/>
            <person name="Reis V.M."/>
            <person name="James E.K."/>
            <person name="Reis F.B.Jr."/>
            <person name="Rouws L.F."/>
            <person name="Passos S.R."/>
            <person name="Gois S.R."/>
        </authorList>
    </citation>
    <scope>NUCLEOTIDE SEQUENCE [LARGE SCALE GENOMIC DNA]</scope>
    <source>
        <strain evidence="2 3">BR10423</strain>
    </source>
</reference>
<dbReference type="Proteomes" id="UP000068164">
    <property type="component" value="Unassembled WGS sequence"/>
</dbReference>
<name>A0A109J7J0_9HYPH</name>
<dbReference type="GO" id="GO:0004601">
    <property type="term" value="F:peroxidase activity"/>
    <property type="evidence" value="ECO:0007669"/>
    <property type="project" value="InterPro"/>
</dbReference>
<proteinExistence type="predicted"/>
<dbReference type="Gene3D" id="3.30.300.20">
    <property type="match status" value="1"/>
</dbReference>
<evidence type="ECO:0000313" key="2">
    <source>
        <dbReference type="EMBL" id="KWV43698.1"/>
    </source>
</evidence>
<evidence type="ECO:0000313" key="3">
    <source>
        <dbReference type="Proteomes" id="UP000068164"/>
    </source>
</evidence>
<dbReference type="InterPro" id="IPR003718">
    <property type="entry name" value="OsmC/Ohr_fam"/>
</dbReference>
<dbReference type="Pfam" id="PF02566">
    <property type="entry name" value="OsmC"/>
    <property type="match status" value="1"/>
</dbReference>
<feature type="region of interest" description="Disordered" evidence="1">
    <location>
        <begin position="1"/>
        <end position="22"/>
    </location>
</feature>
<dbReference type="NCBIfam" id="TIGR03562">
    <property type="entry name" value="osmo_induc_OsmC"/>
    <property type="match status" value="1"/>
</dbReference>
<gene>
    <name evidence="2" type="ORF">AS026_18580</name>
</gene>
<organism evidence="2 3">
    <name type="scientific">Rhizobium altiplani</name>
    <dbReference type="NCBI Taxonomy" id="1864509"/>
    <lineage>
        <taxon>Bacteria</taxon>
        <taxon>Pseudomonadati</taxon>
        <taxon>Pseudomonadota</taxon>
        <taxon>Alphaproteobacteria</taxon>
        <taxon>Hyphomicrobiales</taxon>
        <taxon>Rhizobiaceae</taxon>
        <taxon>Rhizobium/Agrobacterium group</taxon>
        <taxon>Rhizobium</taxon>
    </lineage>
</organism>
<sequence length="143" mass="14895">MQINRTGSAQWSGGLKDGKGQISTQSGALKHYPYGFSSRFEGIPGTNPEELIGAAHAGCFTMALSLILEEAGLKATDMETTAKVTLESVESGFAITAIHLTLTGTVPNADERTFIELANKAKAGCPVSKALSAVPISLDVKLA</sequence>
<evidence type="ECO:0000256" key="1">
    <source>
        <dbReference type="SAM" id="MobiDB-lite"/>
    </source>
</evidence>